<feature type="compositionally biased region" description="Basic and acidic residues" evidence="1">
    <location>
        <begin position="41"/>
        <end position="52"/>
    </location>
</feature>
<comment type="caution">
    <text evidence="2">The sequence shown here is derived from an EMBL/GenBank/DDBJ whole genome shotgun (WGS) entry which is preliminary data.</text>
</comment>
<feature type="region of interest" description="Disordered" evidence="1">
    <location>
        <begin position="38"/>
        <end position="88"/>
    </location>
</feature>
<gene>
    <name evidence="2" type="ORF">LCGC14_0470740</name>
</gene>
<dbReference type="EMBL" id="LAZR01000498">
    <property type="protein sequence ID" value="KKN66540.1"/>
    <property type="molecule type" value="Genomic_DNA"/>
</dbReference>
<name>A0A0F9SCE5_9ZZZZ</name>
<accession>A0A0F9SCE5</accession>
<protein>
    <submittedName>
        <fullName evidence="2">Uncharacterized protein</fullName>
    </submittedName>
</protein>
<reference evidence="2" key="1">
    <citation type="journal article" date="2015" name="Nature">
        <title>Complex archaea that bridge the gap between prokaryotes and eukaryotes.</title>
        <authorList>
            <person name="Spang A."/>
            <person name="Saw J.H."/>
            <person name="Jorgensen S.L."/>
            <person name="Zaremba-Niedzwiedzka K."/>
            <person name="Martijn J."/>
            <person name="Lind A.E."/>
            <person name="van Eijk R."/>
            <person name="Schleper C."/>
            <person name="Guy L."/>
            <person name="Ettema T.J."/>
        </authorList>
    </citation>
    <scope>NUCLEOTIDE SEQUENCE</scope>
</reference>
<feature type="compositionally biased region" description="Pro residues" evidence="1">
    <location>
        <begin position="54"/>
        <end position="70"/>
    </location>
</feature>
<organism evidence="2">
    <name type="scientific">marine sediment metagenome</name>
    <dbReference type="NCBI Taxonomy" id="412755"/>
    <lineage>
        <taxon>unclassified sequences</taxon>
        <taxon>metagenomes</taxon>
        <taxon>ecological metagenomes</taxon>
    </lineage>
</organism>
<sequence length="88" mass="9572">MAAIYLRHSKHGLKVACSSLEADADKLNGWVEYDPNVPIQEPEKLGEPDFLKPDPVPDPIPEPVPDPVPDTGPKVAPRPKVKSKAKAK</sequence>
<feature type="compositionally biased region" description="Basic residues" evidence="1">
    <location>
        <begin position="77"/>
        <end position="88"/>
    </location>
</feature>
<proteinExistence type="predicted"/>
<dbReference type="AlphaFoldDB" id="A0A0F9SCE5"/>
<evidence type="ECO:0000256" key="1">
    <source>
        <dbReference type="SAM" id="MobiDB-lite"/>
    </source>
</evidence>
<evidence type="ECO:0000313" key="2">
    <source>
        <dbReference type="EMBL" id="KKN66540.1"/>
    </source>
</evidence>